<evidence type="ECO:0000313" key="1">
    <source>
        <dbReference type="EMBL" id="KAK7338410.1"/>
    </source>
</evidence>
<evidence type="ECO:0000313" key="2">
    <source>
        <dbReference type="Proteomes" id="UP001367508"/>
    </source>
</evidence>
<accession>A0AAN9LLP8</accession>
<reference evidence="1 2" key="1">
    <citation type="submission" date="2024-01" db="EMBL/GenBank/DDBJ databases">
        <title>The genomes of 5 underutilized Papilionoideae crops provide insights into root nodulation and disease resistanc.</title>
        <authorList>
            <person name="Jiang F."/>
        </authorList>
    </citation>
    <scope>NUCLEOTIDE SEQUENCE [LARGE SCALE GENOMIC DNA]</scope>
    <source>
        <strain evidence="1">LVBAO_FW01</strain>
        <tissue evidence="1">Leaves</tissue>
    </source>
</reference>
<protein>
    <submittedName>
        <fullName evidence="1">Uncharacterized protein</fullName>
    </submittedName>
</protein>
<dbReference type="AlphaFoldDB" id="A0AAN9LLP8"/>
<name>A0AAN9LLP8_CANGL</name>
<comment type="caution">
    <text evidence="1">The sequence shown here is derived from an EMBL/GenBank/DDBJ whole genome shotgun (WGS) entry which is preliminary data.</text>
</comment>
<gene>
    <name evidence="1" type="ORF">VNO77_19017</name>
</gene>
<sequence>MHGYVRHKSFSPSSVSLLKGRFRTIQESLDIPTYLNGMSCHRPTVVCFLIFRSLDEQWTRQAQTHSRIPMPRFTKAQVERNVQPKCESVHALFSNNMKALATNINARKRDLDEDAV</sequence>
<organism evidence="1 2">
    <name type="scientific">Canavalia gladiata</name>
    <name type="common">Sword bean</name>
    <name type="synonym">Dolichos gladiatus</name>
    <dbReference type="NCBI Taxonomy" id="3824"/>
    <lineage>
        <taxon>Eukaryota</taxon>
        <taxon>Viridiplantae</taxon>
        <taxon>Streptophyta</taxon>
        <taxon>Embryophyta</taxon>
        <taxon>Tracheophyta</taxon>
        <taxon>Spermatophyta</taxon>
        <taxon>Magnoliopsida</taxon>
        <taxon>eudicotyledons</taxon>
        <taxon>Gunneridae</taxon>
        <taxon>Pentapetalae</taxon>
        <taxon>rosids</taxon>
        <taxon>fabids</taxon>
        <taxon>Fabales</taxon>
        <taxon>Fabaceae</taxon>
        <taxon>Papilionoideae</taxon>
        <taxon>50 kb inversion clade</taxon>
        <taxon>NPAAA clade</taxon>
        <taxon>indigoferoid/millettioid clade</taxon>
        <taxon>Phaseoleae</taxon>
        <taxon>Canavalia</taxon>
    </lineage>
</organism>
<keyword evidence="2" id="KW-1185">Reference proteome</keyword>
<dbReference type="Proteomes" id="UP001367508">
    <property type="component" value="Unassembled WGS sequence"/>
</dbReference>
<proteinExistence type="predicted"/>
<dbReference type="EMBL" id="JAYMYQ010000004">
    <property type="protein sequence ID" value="KAK7338410.1"/>
    <property type="molecule type" value="Genomic_DNA"/>
</dbReference>